<dbReference type="InterPro" id="IPR014710">
    <property type="entry name" value="RmlC-like_jellyroll"/>
</dbReference>
<accession>A0A9P6U6P8</accession>
<protein>
    <recommendedName>
        <fullName evidence="2">Cupin type-2 domain-containing protein</fullName>
    </recommendedName>
</protein>
<reference evidence="3" key="1">
    <citation type="journal article" date="2020" name="Fungal Divers.">
        <title>Resolving the Mortierellaceae phylogeny through synthesis of multi-gene phylogenetics and phylogenomics.</title>
        <authorList>
            <person name="Vandepol N."/>
            <person name="Liber J."/>
            <person name="Desiro A."/>
            <person name="Na H."/>
            <person name="Kennedy M."/>
            <person name="Barry K."/>
            <person name="Grigoriev I.V."/>
            <person name="Miller A.N."/>
            <person name="O'Donnell K."/>
            <person name="Stajich J.E."/>
            <person name="Bonito G."/>
        </authorList>
    </citation>
    <scope>NUCLEOTIDE SEQUENCE</scope>
    <source>
        <strain evidence="3">BC1065</strain>
    </source>
</reference>
<organism evidence="3 4">
    <name type="scientific">Actinomortierella ambigua</name>
    <dbReference type="NCBI Taxonomy" id="1343610"/>
    <lineage>
        <taxon>Eukaryota</taxon>
        <taxon>Fungi</taxon>
        <taxon>Fungi incertae sedis</taxon>
        <taxon>Mucoromycota</taxon>
        <taxon>Mortierellomycotina</taxon>
        <taxon>Mortierellomycetes</taxon>
        <taxon>Mortierellales</taxon>
        <taxon>Mortierellaceae</taxon>
        <taxon>Actinomortierella</taxon>
    </lineage>
</organism>
<evidence type="ECO:0000313" key="3">
    <source>
        <dbReference type="EMBL" id="KAG0261625.1"/>
    </source>
</evidence>
<comment type="caution">
    <text evidence="3">The sequence shown here is derived from an EMBL/GenBank/DDBJ whole genome shotgun (WGS) entry which is preliminary data.</text>
</comment>
<dbReference type="InterPro" id="IPR051610">
    <property type="entry name" value="GPI/OXD"/>
</dbReference>
<evidence type="ECO:0000313" key="4">
    <source>
        <dbReference type="Proteomes" id="UP000807716"/>
    </source>
</evidence>
<dbReference type="SUPFAM" id="SSF51182">
    <property type="entry name" value="RmlC-like cupins"/>
    <property type="match status" value="1"/>
</dbReference>
<sequence length="111" mass="12407">MRITQVDSLPVQYVSHDSNVEKRVFLKYGEVPHLSQFATATLKPGEQATLHHHDDMTETFHFLSGKAEVEVDGKVHLATAGTTVTVFPKEAHEIRNNGTEDVIMVYFGIVD</sequence>
<keyword evidence="1" id="KW-0479">Metal-binding</keyword>
<dbReference type="Pfam" id="PF07883">
    <property type="entry name" value="Cupin_2"/>
    <property type="match status" value="1"/>
</dbReference>
<dbReference type="InterPro" id="IPR013096">
    <property type="entry name" value="Cupin_2"/>
</dbReference>
<proteinExistence type="predicted"/>
<dbReference type="EMBL" id="JAAAJB010000210">
    <property type="protein sequence ID" value="KAG0261625.1"/>
    <property type="molecule type" value="Genomic_DNA"/>
</dbReference>
<dbReference type="InterPro" id="IPR011051">
    <property type="entry name" value="RmlC_Cupin_sf"/>
</dbReference>
<keyword evidence="4" id="KW-1185">Reference proteome</keyword>
<dbReference type="OrthoDB" id="445803at2759"/>
<dbReference type="PANTHER" id="PTHR35848:SF6">
    <property type="entry name" value="CUPIN TYPE-2 DOMAIN-CONTAINING PROTEIN"/>
    <property type="match status" value="1"/>
</dbReference>
<dbReference type="GO" id="GO:0046872">
    <property type="term" value="F:metal ion binding"/>
    <property type="evidence" value="ECO:0007669"/>
    <property type="project" value="UniProtKB-KW"/>
</dbReference>
<name>A0A9P6U6P8_9FUNG</name>
<dbReference type="PANTHER" id="PTHR35848">
    <property type="entry name" value="OXALATE-BINDING PROTEIN"/>
    <property type="match status" value="1"/>
</dbReference>
<dbReference type="AlphaFoldDB" id="A0A9P6U6P8"/>
<evidence type="ECO:0000256" key="1">
    <source>
        <dbReference type="ARBA" id="ARBA00022723"/>
    </source>
</evidence>
<dbReference type="Proteomes" id="UP000807716">
    <property type="component" value="Unassembled WGS sequence"/>
</dbReference>
<dbReference type="Gene3D" id="2.60.120.10">
    <property type="entry name" value="Jelly Rolls"/>
    <property type="match status" value="1"/>
</dbReference>
<evidence type="ECO:0000259" key="2">
    <source>
        <dbReference type="Pfam" id="PF07883"/>
    </source>
</evidence>
<gene>
    <name evidence="3" type="ORF">DFQ27_002860</name>
</gene>
<feature type="domain" description="Cupin type-2" evidence="2">
    <location>
        <begin position="40"/>
        <end position="105"/>
    </location>
</feature>